<evidence type="ECO:0000256" key="3">
    <source>
        <dbReference type="ARBA" id="ARBA00022432"/>
    </source>
</evidence>
<reference evidence="10 11" key="1">
    <citation type="submission" date="2017-09" db="EMBL/GenBank/DDBJ databases">
        <title>Complete genome sequence of Janthinobacterium svalbardensis PAMC 27463.</title>
        <authorList>
            <person name="Cho Y.-J."/>
            <person name="Cho A."/>
            <person name="Kim O.-S."/>
            <person name="Lee J.-I."/>
        </authorList>
    </citation>
    <scope>NUCLEOTIDE SEQUENCE [LARGE SCALE GENOMIC DNA]</scope>
    <source>
        <strain evidence="10 11">PAMC 27463</strain>
    </source>
</reference>
<feature type="binding site" evidence="6 8">
    <location>
        <begin position="8"/>
        <end position="15"/>
    </location>
    <ligand>
        <name>substrate</name>
    </ligand>
</feature>
<dbReference type="UniPathway" id="UPA00109">
    <property type="reaction ID" value="UER00186"/>
</dbReference>
<protein>
    <recommendedName>
        <fullName evidence="6">2,3-bisphosphoglycerate-dependent phosphoglycerate mutase</fullName>
        <shortName evidence="6">BPG-dependent PGAM</shortName>
        <shortName evidence="6">PGAM</shortName>
        <shortName evidence="6">Phosphoglyceromutase</shortName>
        <shortName evidence="6">dPGM</shortName>
        <ecNumber evidence="6">5.4.2.11</ecNumber>
    </recommendedName>
</protein>
<feature type="binding site" evidence="6 8">
    <location>
        <position position="98"/>
    </location>
    <ligand>
        <name>substrate</name>
    </ligand>
</feature>
<dbReference type="Gene3D" id="3.40.50.1240">
    <property type="entry name" value="Phosphoglycerate mutase-like"/>
    <property type="match status" value="1"/>
</dbReference>
<evidence type="ECO:0000256" key="2">
    <source>
        <dbReference type="ARBA" id="ARBA00006717"/>
    </source>
</evidence>
<evidence type="ECO:0000256" key="9">
    <source>
        <dbReference type="PIRSR" id="PIRSR613078-3"/>
    </source>
</evidence>
<dbReference type="AlphaFoldDB" id="A0A290WRF9"/>
<dbReference type="RefSeq" id="WP_096233264.1">
    <property type="nucleotide sequence ID" value="NZ_CP023422.1"/>
</dbReference>
<keyword evidence="4 6" id="KW-0324">Glycolysis</keyword>
<dbReference type="NCBIfam" id="NF010713">
    <property type="entry name" value="PRK14115.1"/>
    <property type="match status" value="1"/>
</dbReference>
<proteinExistence type="inferred from homology"/>
<feature type="active site" description="Proton donor/acceptor" evidence="6 7">
    <location>
        <position position="87"/>
    </location>
</feature>
<sequence length="248" mass="27648">MYKIVFMRHGESTWNLDNRFTGWTDVDLTEKGVNEAKAAGQILKQEGFTFDVAYTSVLKRAIRTLWLALDEMDMMYLPIKNDWRLNERHYGALQGLDKGETAAKYGDEQVLVWRRSYDTPPPPLEANDDRASFNDPRYAGLPKASIPLTECLKDTVARVMPSWDEEIAPAIRAGKKIIISAHGNSLRALIKMLDGISDSDIVGLNIPNGQPLVYELDADLKPIRHYYLGDPAAIAAAQAAVANQGKAK</sequence>
<name>A0A290WRF9_9BURK</name>
<keyword evidence="3 6" id="KW-0312">Gluconeogenesis</keyword>
<accession>A0A290WRF9</accession>
<feature type="site" description="Transition state stabilizer" evidence="6 9">
    <location>
        <position position="182"/>
    </location>
</feature>
<dbReference type="EMBL" id="CP023422">
    <property type="protein sequence ID" value="ATD59216.1"/>
    <property type="molecule type" value="Genomic_DNA"/>
</dbReference>
<dbReference type="InterPro" id="IPR013078">
    <property type="entry name" value="His_Pase_superF_clade-1"/>
</dbReference>
<evidence type="ECO:0000313" key="11">
    <source>
        <dbReference type="Proteomes" id="UP000218437"/>
    </source>
</evidence>
<gene>
    <name evidence="6" type="primary">gpmA</name>
    <name evidence="10" type="ORF">CNX70_02680</name>
</gene>
<dbReference type="KEGG" id="jsv:CNX70_02680"/>
<dbReference type="NCBIfam" id="TIGR01258">
    <property type="entry name" value="pgm_1"/>
    <property type="match status" value="1"/>
</dbReference>
<comment type="similarity">
    <text evidence="2 6">Belongs to the phosphoglycerate mutase family. BPG-dependent PGAM subfamily.</text>
</comment>
<dbReference type="EC" id="5.4.2.11" evidence="6"/>
<feature type="binding site" evidence="6 8">
    <location>
        <begin position="114"/>
        <end position="115"/>
    </location>
    <ligand>
        <name>substrate</name>
    </ligand>
</feature>
<dbReference type="InterPro" id="IPR029033">
    <property type="entry name" value="His_PPase_superfam"/>
</dbReference>
<dbReference type="HAMAP" id="MF_01039">
    <property type="entry name" value="PGAM_GpmA"/>
    <property type="match status" value="1"/>
</dbReference>
<dbReference type="Proteomes" id="UP000218437">
    <property type="component" value="Chromosome"/>
</dbReference>
<comment type="subunit">
    <text evidence="6">Homodimer.</text>
</comment>
<comment type="pathway">
    <text evidence="6">Carbohydrate degradation; glycolysis; pyruvate from D-glyceraldehyde 3-phosphate: step 3/5.</text>
</comment>
<dbReference type="SMART" id="SM00855">
    <property type="entry name" value="PGAM"/>
    <property type="match status" value="1"/>
</dbReference>
<evidence type="ECO:0000256" key="4">
    <source>
        <dbReference type="ARBA" id="ARBA00023152"/>
    </source>
</evidence>
<dbReference type="GO" id="GO:0006094">
    <property type="term" value="P:gluconeogenesis"/>
    <property type="evidence" value="ECO:0007669"/>
    <property type="project" value="UniProtKB-UniRule"/>
</dbReference>
<keyword evidence="11" id="KW-1185">Reference proteome</keyword>
<evidence type="ECO:0000256" key="7">
    <source>
        <dbReference type="PIRSR" id="PIRSR613078-1"/>
    </source>
</evidence>
<feature type="binding site" evidence="6 8">
    <location>
        <position position="60"/>
    </location>
    <ligand>
        <name>substrate</name>
    </ligand>
</feature>
<organism evidence="10 11">
    <name type="scientific">Janthinobacterium svalbardensis</name>
    <dbReference type="NCBI Taxonomy" id="368607"/>
    <lineage>
        <taxon>Bacteria</taxon>
        <taxon>Pseudomonadati</taxon>
        <taxon>Pseudomonadota</taxon>
        <taxon>Betaproteobacteria</taxon>
        <taxon>Burkholderiales</taxon>
        <taxon>Oxalobacteraceae</taxon>
        <taxon>Janthinobacterium</taxon>
    </lineage>
</organism>
<dbReference type="GO" id="GO:0006096">
    <property type="term" value="P:glycolytic process"/>
    <property type="evidence" value="ECO:0007669"/>
    <property type="project" value="UniProtKB-UniRule"/>
</dbReference>
<evidence type="ECO:0000256" key="8">
    <source>
        <dbReference type="PIRSR" id="PIRSR613078-2"/>
    </source>
</evidence>
<feature type="binding site" evidence="6 8">
    <location>
        <begin position="87"/>
        <end position="90"/>
    </location>
    <ligand>
        <name>substrate</name>
    </ligand>
</feature>
<comment type="catalytic activity">
    <reaction evidence="1 6">
        <text>(2R)-2-phosphoglycerate = (2R)-3-phosphoglycerate</text>
        <dbReference type="Rhea" id="RHEA:15901"/>
        <dbReference type="ChEBI" id="CHEBI:58272"/>
        <dbReference type="ChEBI" id="CHEBI:58289"/>
        <dbReference type="EC" id="5.4.2.11"/>
    </reaction>
</comment>
<dbReference type="InterPro" id="IPR005952">
    <property type="entry name" value="Phosphogly_mut1"/>
</dbReference>
<dbReference type="SUPFAM" id="SSF53254">
    <property type="entry name" value="Phosphoglycerate mutase-like"/>
    <property type="match status" value="1"/>
</dbReference>
<evidence type="ECO:0000313" key="10">
    <source>
        <dbReference type="EMBL" id="ATD59216.1"/>
    </source>
</evidence>
<dbReference type="PANTHER" id="PTHR11931">
    <property type="entry name" value="PHOSPHOGLYCERATE MUTASE"/>
    <property type="match status" value="1"/>
</dbReference>
<dbReference type="FunFam" id="3.40.50.1240:FF:000003">
    <property type="entry name" value="2,3-bisphosphoglycerate-dependent phosphoglycerate mutase"/>
    <property type="match status" value="1"/>
</dbReference>
<feature type="binding site" evidence="6 8">
    <location>
        <begin position="21"/>
        <end position="22"/>
    </location>
    <ligand>
        <name>substrate</name>
    </ligand>
</feature>
<feature type="binding site" evidence="6 8">
    <location>
        <begin position="183"/>
        <end position="184"/>
    </location>
    <ligand>
        <name>substrate</name>
    </ligand>
</feature>
<evidence type="ECO:0000256" key="5">
    <source>
        <dbReference type="ARBA" id="ARBA00023235"/>
    </source>
</evidence>
<feature type="active site" description="Tele-phosphohistidine intermediate" evidence="6 7">
    <location>
        <position position="9"/>
    </location>
</feature>
<keyword evidence="5 6" id="KW-0413">Isomerase</keyword>
<evidence type="ECO:0000256" key="6">
    <source>
        <dbReference type="HAMAP-Rule" id="MF_01039"/>
    </source>
</evidence>
<dbReference type="GO" id="GO:0004619">
    <property type="term" value="F:phosphoglycerate mutase activity"/>
    <property type="evidence" value="ECO:0007669"/>
    <property type="project" value="UniProtKB-UniRule"/>
</dbReference>
<dbReference type="CDD" id="cd07067">
    <property type="entry name" value="HP_PGM_like"/>
    <property type="match status" value="1"/>
</dbReference>
<evidence type="ECO:0000256" key="1">
    <source>
        <dbReference type="ARBA" id="ARBA00000380"/>
    </source>
</evidence>
<comment type="function">
    <text evidence="6">Catalyzes the interconversion of 2-phosphoglycerate and 3-phosphoglycerate.</text>
</comment>
<dbReference type="Pfam" id="PF00300">
    <property type="entry name" value="His_Phos_1"/>
    <property type="match status" value="1"/>
</dbReference>